<evidence type="ECO:0000313" key="5">
    <source>
        <dbReference type="Proteomes" id="UP000242645"/>
    </source>
</evidence>
<dbReference type="AlphaFoldDB" id="A0A1J1E2E1"/>
<dbReference type="Proteomes" id="UP000242645">
    <property type="component" value="Chromosome"/>
</dbReference>
<feature type="domain" description="3-octaprenyl-4-hydroxybenzoate carboxy-lyase-like N-terminal" evidence="2">
    <location>
        <begin position="10"/>
        <end position="85"/>
    </location>
</feature>
<dbReference type="KEGG" id="dtr:RSDT_0088"/>
<dbReference type="InterPro" id="IPR049383">
    <property type="entry name" value="UbiD-like_N"/>
</dbReference>
<dbReference type="GO" id="GO:0016831">
    <property type="term" value="F:carboxy-lyase activity"/>
    <property type="evidence" value="ECO:0007669"/>
    <property type="project" value="InterPro"/>
</dbReference>
<dbReference type="SUPFAM" id="SSF50475">
    <property type="entry name" value="FMN-binding split barrel"/>
    <property type="match status" value="1"/>
</dbReference>
<evidence type="ECO:0000259" key="2">
    <source>
        <dbReference type="Pfam" id="PF20695"/>
    </source>
</evidence>
<evidence type="ECO:0000313" key="4">
    <source>
        <dbReference type="EMBL" id="BAV91600.1"/>
    </source>
</evidence>
<dbReference type="PANTHER" id="PTHR30108:SF7">
    <property type="entry name" value="3-POLYPRENYL-4-HYDROXYBENZOATE DECARBOXYLASE"/>
    <property type="match status" value="1"/>
</dbReference>
<name>A0A1J1E2E1_9BACT</name>
<keyword evidence="4" id="KW-0456">Lyase</keyword>
<evidence type="ECO:0000259" key="1">
    <source>
        <dbReference type="Pfam" id="PF01977"/>
    </source>
</evidence>
<dbReference type="InterPro" id="IPR002830">
    <property type="entry name" value="UbiD"/>
</dbReference>
<feature type="domain" description="3-octaprenyl-4-hydroxybenzoate carboxy-lyase-like Rift-related" evidence="1">
    <location>
        <begin position="125"/>
        <end position="315"/>
    </location>
</feature>
<keyword evidence="5" id="KW-1185">Reference proteome</keyword>
<dbReference type="GO" id="GO:0005737">
    <property type="term" value="C:cytoplasm"/>
    <property type="evidence" value="ECO:0007669"/>
    <property type="project" value="TreeGrafter"/>
</dbReference>
<gene>
    <name evidence="4" type="primary">ubiD</name>
    <name evidence="4" type="ORF">RSDT_0088</name>
</gene>
<dbReference type="InterPro" id="IPR049381">
    <property type="entry name" value="UbiD-like_C"/>
</dbReference>
<dbReference type="OrthoDB" id="9809841at2"/>
<dbReference type="SUPFAM" id="SSF143968">
    <property type="entry name" value="UbiD C-terminal domain-like"/>
    <property type="match status" value="2"/>
</dbReference>
<proteinExistence type="predicted"/>
<dbReference type="InterPro" id="IPR048304">
    <property type="entry name" value="UbiD_Rift_dom"/>
</dbReference>
<feature type="domain" description="3-octaprenyl-4-hydroxybenzoate carboxy-lyase-like C-terminal" evidence="3">
    <location>
        <begin position="321"/>
        <end position="454"/>
    </location>
</feature>
<dbReference type="Gene3D" id="3.40.1670.10">
    <property type="entry name" value="UbiD C-terminal domain-like"/>
    <property type="match status" value="1"/>
</dbReference>
<dbReference type="Pfam" id="PF01977">
    <property type="entry name" value="UbiD"/>
    <property type="match status" value="1"/>
</dbReference>
<dbReference type="PANTHER" id="PTHR30108">
    <property type="entry name" value="3-OCTAPRENYL-4-HYDROXYBENZOATE CARBOXY-LYASE-RELATED"/>
    <property type="match status" value="1"/>
</dbReference>
<accession>A0A1J1E2E1</accession>
<organism evidence="4 5">
    <name type="scientific">Candidatus Desulfovibrio trichonymphae</name>
    <dbReference type="NCBI Taxonomy" id="1725232"/>
    <lineage>
        <taxon>Bacteria</taxon>
        <taxon>Pseudomonadati</taxon>
        <taxon>Thermodesulfobacteriota</taxon>
        <taxon>Desulfovibrionia</taxon>
        <taxon>Desulfovibrionales</taxon>
        <taxon>Desulfovibrionaceae</taxon>
        <taxon>Desulfovibrio</taxon>
    </lineage>
</organism>
<dbReference type="Pfam" id="PF20696">
    <property type="entry name" value="UbiD_C"/>
    <property type="match status" value="1"/>
</dbReference>
<protein>
    <submittedName>
        <fullName evidence="4">3-octaprenyl-4-hydroxybenzoate carboxy-lyase</fullName>
    </submittedName>
</protein>
<dbReference type="Pfam" id="PF20695">
    <property type="entry name" value="UbiD_N"/>
    <property type="match status" value="1"/>
</dbReference>
<evidence type="ECO:0000259" key="3">
    <source>
        <dbReference type="Pfam" id="PF20696"/>
    </source>
</evidence>
<sequence length="612" mass="66741">MGYVCLSDCLADLESHGHLRRVDEEIDPHLELAAIQRRLFRAGAPAVLFTRVRGTPFPMLANLFGTRERLRFIFRDGIRAVEGLFKAKADPALLLRRPWRAAALAPGLVHMLPRRVSGAPVLACRCALADLPRLTCWPKDGGPFMTLPLVYTENPRQTGMMASNLGMYRVQMTGNDYAADEVGLHYQIHRGIGVHHSVALGMGNALPVHIFVGGPPSLTVAAVMPLPEGISELCFAGLLGGRRTALAGARHSSLPVLAEADFCVSGHLLPRLKPEGPFGDHLGYYSLQHDFPVLKVEAVHHRRGAVWPFTVVGRPPQEDSVIGDFIHEITVPLVPQAFAGVREVHAVDVAGVHPLLLALGSERYTPYEAARQPRELLTAAMHLLGVTQTALAKYVLLAACEDAPELSVRDVPAFLRHMLERVDFSRDLHFLTRSSSDTLDYTGCGLHEGSKLIWASAGEKKRNLAAEIMAAPNLPEGFAGLRVVMPGVLAVRGPTHALPRNAQDSALTALARMFASWSRRESFPLVVVADDPDFCADNLENFLWVTFTRSDPATDSYGADGRFQAKHWLCNAPLILDARRKSFHAPPLEEDPAVTRGVEALAAPGGALHGYY</sequence>
<dbReference type="RefSeq" id="WP_096400310.1">
    <property type="nucleotide sequence ID" value="NZ_AP017368.1"/>
</dbReference>
<dbReference type="EMBL" id="AP017368">
    <property type="protein sequence ID" value="BAV91600.1"/>
    <property type="molecule type" value="Genomic_DNA"/>
</dbReference>
<reference evidence="4 5" key="1">
    <citation type="journal article" date="2017" name="ISME J.">
        <title>Genome of 'Ca. Desulfovibrio trichonymphae', an H2-oxidizing bacterium in a tripartite symbiotic system within a protist cell in the termite gut.</title>
        <authorList>
            <person name="Kuwahara H."/>
            <person name="Yuki M."/>
            <person name="Izawa K."/>
            <person name="Ohkuma M."/>
            <person name="Hongoh Y."/>
        </authorList>
    </citation>
    <scope>NUCLEOTIDE SEQUENCE [LARGE SCALE GENOMIC DNA]</scope>
    <source>
        <strain evidence="4 5">Rs-N31</strain>
    </source>
</reference>